<dbReference type="Proteomes" id="UP000448292">
    <property type="component" value="Unassembled WGS sequence"/>
</dbReference>
<feature type="region of interest" description="Disordered" evidence="1">
    <location>
        <begin position="120"/>
        <end position="146"/>
    </location>
</feature>
<evidence type="ECO:0000313" key="3">
    <source>
        <dbReference type="EMBL" id="TVM15877.1"/>
    </source>
</evidence>
<organism evidence="3 4">
    <name type="scientific">Oceanidesulfovibrio indonesiensis</name>
    <dbReference type="NCBI Taxonomy" id="54767"/>
    <lineage>
        <taxon>Bacteria</taxon>
        <taxon>Pseudomonadati</taxon>
        <taxon>Thermodesulfobacteriota</taxon>
        <taxon>Desulfovibrionia</taxon>
        <taxon>Desulfovibrionales</taxon>
        <taxon>Desulfovibrionaceae</taxon>
        <taxon>Oceanidesulfovibrio</taxon>
    </lineage>
</organism>
<keyword evidence="2" id="KW-0732">Signal</keyword>
<dbReference type="RefSeq" id="WP_144303918.1">
    <property type="nucleotide sequence ID" value="NZ_QMIE01000014.1"/>
</dbReference>
<name>A0A7M3MCW1_9BACT</name>
<feature type="chain" id="PRO_5029527247" description="DUF1090 domain-containing protein" evidence="2">
    <location>
        <begin position="30"/>
        <end position="146"/>
    </location>
</feature>
<evidence type="ECO:0008006" key="5">
    <source>
        <dbReference type="Google" id="ProtNLM"/>
    </source>
</evidence>
<sequence>MRATIRNFRSALLNMLHVAGLCVILSVNAACPVMFDVAPKEQGLCRANPIKCTENDIAEVKNNIGVAERYVKRHEESVRVFGAPDCDDPWCEEQMLKHSKKVDEGREVLAQETKKLRELERKLADLQRGADGSNGGGGSSGGGSGH</sequence>
<evidence type="ECO:0000313" key="4">
    <source>
        <dbReference type="Proteomes" id="UP000448292"/>
    </source>
</evidence>
<proteinExistence type="predicted"/>
<comment type="caution">
    <text evidence="3">The sequence shown here is derived from an EMBL/GenBank/DDBJ whole genome shotgun (WGS) entry which is preliminary data.</text>
</comment>
<gene>
    <name evidence="3" type="ORF">DPQ33_14325</name>
</gene>
<evidence type="ECO:0000256" key="2">
    <source>
        <dbReference type="SAM" id="SignalP"/>
    </source>
</evidence>
<dbReference type="OrthoDB" id="9958174at2"/>
<evidence type="ECO:0000256" key="1">
    <source>
        <dbReference type="SAM" id="MobiDB-lite"/>
    </source>
</evidence>
<feature type="compositionally biased region" description="Gly residues" evidence="1">
    <location>
        <begin position="132"/>
        <end position="146"/>
    </location>
</feature>
<accession>A0A7M3MCW1</accession>
<dbReference type="EMBL" id="QMIE01000014">
    <property type="protein sequence ID" value="TVM15877.1"/>
    <property type="molecule type" value="Genomic_DNA"/>
</dbReference>
<reference evidence="3 4" key="1">
    <citation type="submission" date="2018-06" db="EMBL/GenBank/DDBJ databases">
        <title>Complete genome of Desulfovibrio indonesiensis P37SLT.</title>
        <authorList>
            <person name="Crispim J.S."/>
            <person name="Vidigal P.M.P."/>
            <person name="Silva L.C.F."/>
            <person name="Laguardia C.N."/>
            <person name="Araujo L.C."/>
            <person name="Dias R.S."/>
            <person name="Sousa M.P."/>
            <person name="Paula S.O."/>
            <person name="Silva C."/>
        </authorList>
    </citation>
    <scope>NUCLEOTIDE SEQUENCE [LARGE SCALE GENOMIC DNA]</scope>
    <source>
        <strain evidence="3 4">P37SLT</strain>
    </source>
</reference>
<protein>
    <recommendedName>
        <fullName evidence="5">DUF1090 domain-containing protein</fullName>
    </recommendedName>
</protein>
<keyword evidence="4" id="KW-1185">Reference proteome</keyword>
<feature type="signal peptide" evidence="2">
    <location>
        <begin position="1"/>
        <end position="29"/>
    </location>
</feature>
<dbReference type="AlphaFoldDB" id="A0A7M3MCW1"/>